<protein>
    <recommendedName>
        <fullName evidence="6">TVP38/TMEM64 family membrane protein</fullName>
    </recommendedName>
</protein>
<comment type="similarity">
    <text evidence="6">Belongs to the TVP38/TMEM64 family.</text>
</comment>
<dbReference type="PANTHER" id="PTHR12677:SF59">
    <property type="entry name" value="GOLGI APPARATUS MEMBRANE PROTEIN TVP38-RELATED"/>
    <property type="match status" value="1"/>
</dbReference>
<comment type="subcellular location">
    <subcellularLocation>
        <location evidence="1 6">Cell membrane</location>
        <topology evidence="1 6">Multi-pass membrane protein</topology>
    </subcellularLocation>
</comment>
<dbReference type="AlphaFoldDB" id="A0A2P8H8P4"/>
<keyword evidence="4 6" id="KW-1133">Transmembrane helix</keyword>
<feature type="transmembrane region" description="Helical" evidence="6">
    <location>
        <begin position="44"/>
        <end position="62"/>
    </location>
</feature>
<dbReference type="InterPro" id="IPR032816">
    <property type="entry name" value="VTT_dom"/>
</dbReference>
<feature type="transmembrane region" description="Helical" evidence="6">
    <location>
        <begin position="7"/>
        <end position="24"/>
    </location>
</feature>
<evidence type="ECO:0000256" key="1">
    <source>
        <dbReference type="ARBA" id="ARBA00004651"/>
    </source>
</evidence>
<organism evidence="8 9">
    <name type="scientific">Salsuginibacillus halophilus</name>
    <dbReference type="NCBI Taxonomy" id="517424"/>
    <lineage>
        <taxon>Bacteria</taxon>
        <taxon>Bacillati</taxon>
        <taxon>Bacillota</taxon>
        <taxon>Bacilli</taxon>
        <taxon>Bacillales</taxon>
        <taxon>Bacillaceae</taxon>
        <taxon>Salsuginibacillus</taxon>
    </lineage>
</organism>
<evidence type="ECO:0000256" key="5">
    <source>
        <dbReference type="ARBA" id="ARBA00023136"/>
    </source>
</evidence>
<dbReference type="GO" id="GO:0005886">
    <property type="term" value="C:plasma membrane"/>
    <property type="evidence" value="ECO:0007669"/>
    <property type="project" value="UniProtKB-SubCell"/>
</dbReference>
<dbReference type="EMBL" id="PYAV01000014">
    <property type="protein sequence ID" value="PSL42605.1"/>
    <property type="molecule type" value="Genomic_DNA"/>
</dbReference>
<comment type="caution">
    <text evidence="8">The sequence shown here is derived from an EMBL/GenBank/DDBJ whole genome shotgun (WGS) entry which is preliminary data.</text>
</comment>
<accession>A0A2P8H8P4</accession>
<evidence type="ECO:0000256" key="2">
    <source>
        <dbReference type="ARBA" id="ARBA00022475"/>
    </source>
</evidence>
<evidence type="ECO:0000313" key="9">
    <source>
        <dbReference type="Proteomes" id="UP000242310"/>
    </source>
</evidence>
<evidence type="ECO:0000259" key="7">
    <source>
        <dbReference type="Pfam" id="PF09335"/>
    </source>
</evidence>
<evidence type="ECO:0000256" key="6">
    <source>
        <dbReference type="RuleBase" id="RU366058"/>
    </source>
</evidence>
<feature type="transmembrane region" description="Helical" evidence="6">
    <location>
        <begin position="74"/>
        <end position="101"/>
    </location>
</feature>
<gene>
    <name evidence="8" type="ORF">B0H94_11479</name>
</gene>
<reference evidence="8 9" key="1">
    <citation type="submission" date="2018-03" db="EMBL/GenBank/DDBJ databases">
        <title>Genomic Encyclopedia of Type Strains, Phase III (KMG-III): the genomes of soil and plant-associated and newly described type strains.</title>
        <authorList>
            <person name="Whitman W."/>
        </authorList>
    </citation>
    <scope>NUCLEOTIDE SEQUENCE [LARGE SCALE GENOMIC DNA]</scope>
    <source>
        <strain evidence="8 9">CGMCC 1.07653</strain>
    </source>
</reference>
<name>A0A2P8H8P4_9BACI</name>
<evidence type="ECO:0000256" key="3">
    <source>
        <dbReference type="ARBA" id="ARBA00022692"/>
    </source>
</evidence>
<sequence>MMKRSKRWIGLGLILLVGAFVWWNRETIDLQPETLRDWILSFGWWAPVIYVVLYTLRPLVWFPSSIFSLAGGLAFGFWGFFLSVAGAVAGAALSFLIARWFGAELVKKEWTGKAKTVQKQMEAHGFLYVLAVRLVPVVNFDVVSYAAGLSKVRFGPYLLGTAVGLLPGAAAYTLAGASIAEQNITLIGLAVAGLVLVSMLPIVVRKMMRKRRGITLPGSEEKGERSDA</sequence>
<proteinExistence type="inferred from homology"/>
<dbReference type="InterPro" id="IPR015414">
    <property type="entry name" value="TMEM64"/>
</dbReference>
<feature type="transmembrane region" description="Helical" evidence="6">
    <location>
        <begin position="125"/>
        <end position="145"/>
    </location>
</feature>
<feature type="domain" description="VTT" evidence="7">
    <location>
        <begin position="62"/>
        <end position="177"/>
    </location>
</feature>
<dbReference type="Pfam" id="PF09335">
    <property type="entry name" value="VTT_dom"/>
    <property type="match status" value="1"/>
</dbReference>
<evidence type="ECO:0000313" key="8">
    <source>
        <dbReference type="EMBL" id="PSL42605.1"/>
    </source>
</evidence>
<keyword evidence="2 6" id="KW-1003">Cell membrane</keyword>
<keyword evidence="9" id="KW-1185">Reference proteome</keyword>
<evidence type="ECO:0000256" key="4">
    <source>
        <dbReference type="ARBA" id="ARBA00022989"/>
    </source>
</evidence>
<dbReference type="PANTHER" id="PTHR12677">
    <property type="entry name" value="GOLGI APPARATUS MEMBRANE PROTEIN TVP38-RELATED"/>
    <property type="match status" value="1"/>
</dbReference>
<keyword evidence="5 6" id="KW-0472">Membrane</keyword>
<feature type="transmembrane region" description="Helical" evidence="6">
    <location>
        <begin position="186"/>
        <end position="204"/>
    </location>
</feature>
<dbReference type="Proteomes" id="UP000242310">
    <property type="component" value="Unassembled WGS sequence"/>
</dbReference>
<feature type="transmembrane region" description="Helical" evidence="6">
    <location>
        <begin position="157"/>
        <end position="180"/>
    </location>
</feature>
<keyword evidence="3 6" id="KW-0812">Transmembrane</keyword>